<reference evidence="2" key="1">
    <citation type="journal article" date="2023" name="Mol. Phylogenet. Evol.">
        <title>Genome-scale phylogeny and comparative genomics of the fungal order Sordariales.</title>
        <authorList>
            <person name="Hensen N."/>
            <person name="Bonometti L."/>
            <person name="Westerberg I."/>
            <person name="Brannstrom I.O."/>
            <person name="Guillou S."/>
            <person name="Cros-Aarteil S."/>
            <person name="Calhoun S."/>
            <person name="Haridas S."/>
            <person name="Kuo A."/>
            <person name="Mondo S."/>
            <person name="Pangilinan J."/>
            <person name="Riley R."/>
            <person name="LaButti K."/>
            <person name="Andreopoulos B."/>
            <person name="Lipzen A."/>
            <person name="Chen C."/>
            <person name="Yan M."/>
            <person name="Daum C."/>
            <person name="Ng V."/>
            <person name="Clum A."/>
            <person name="Steindorff A."/>
            <person name="Ohm R.A."/>
            <person name="Martin F."/>
            <person name="Silar P."/>
            <person name="Natvig D.O."/>
            <person name="Lalanne C."/>
            <person name="Gautier V."/>
            <person name="Ament-Velasquez S.L."/>
            <person name="Kruys A."/>
            <person name="Hutchinson M.I."/>
            <person name="Powell A.J."/>
            <person name="Barry K."/>
            <person name="Miller A.N."/>
            <person name="Grigoriev I.V."/>
            <person name="Debuchy R."/>
            <person name="Gladieux P."/>
            <person name="Hiltunen Thoren M."/>
            <person name="Johannesson H."/>
        </authorList>
    </citation>
    <scope>NUCLEOTIDE SEQUENCE</scope>
    <source>
        <strain evidence="2">CBS 141.50</strain>
    </source>
</reference>
<organism evidence="2 3">
    <name type="scientific">Dichotomopilus funicola</name>
    <dbReference type="NCBI Taxonomy" id="1934379"/>
    <lineage>
        <taxon>Eukaryota</taxon>
        <taxon>Fungi</taxon>
        <taxon>Dikarya</taxon>
        <taxon>Ascomycota</taxon>
        <taxon>Pezizomycotina</taxon>
        <taxon>Sordariomycetes</taxon>
        <taxon>Sordariomycetidae</taxon>
        <taxon>Sordariales</taxon>
        <taxon>Chaetomiaceae</taxon>
        <taxon>Dichotomopilus</taxon>
    </lineage>
</organism>
<dbReference type="RefSeq" id="XP_062640671.1">
    <property type="nucleotide sequence ID" value="XM_062782689.1"/>
</dbReference>
<dbReference type="Proteomes" id="UP001302676">
    <property type="component" value="Unassembled WGS sequence"/>
</dbReference>
<dbReference type="GeneID" id="87819302"/>
<feature type="compositionally biased region" description="Pro residues" evidence="1">
    <location>
        <begin position="1"/>
        <end position="12"/>
    </location>
</feature>
<proteinExistence type="predicted"/>
<feature type="region of interest" description="Disordered" evidence="1">
    <location>
        <begin position="338"/>
        <end position="373"/>
    </location>
</feature>
<accession>A0AAN6VB38</accession>
<dbReference type="EMBL" id="MU853556">
    <property type="protein sequence ID" value="KAK4147300.1"/>
    <property type="molecule type" value="Genomic_DNA"/>
</dbReference>
<name>A0AAN6VB38_9PEZI</name>
<gene>
    <name evidence="2" type="ORF">C8A04DRAFT_34037</name>
</gene>
<evidence type="ECO:0000313" key="2">
    <source>
        <dbReference type="EMBL" id="KAK4147300.1"/>
    </source>
</evidence>
<sequence>MGQSPSPVPPSPQESTPTQRTELPSEPLKQVSLAELAGEHRRLLVRALGRILSTEIAEVTYAQIVDGLPIANVIWDSRVPPYGGHPILNDGVHEDICPGILEKTRELRDSFDLGTLVFEAKLHHGYRICSPGSRGFKIRFLEMVAVAVHQIAAILFDLDISIHKNDGIANWAPPKSNERYWGFYPDGPPPTIFRHPWYTNHKQYPRGAADMAGYWAESRIFGGVVLFDRRNPDVESGVDPEAVYFHPDRKDQTYRIVQLLPKQRQALFDFCLGDTPPPLDISLPILIDRNNLVRVDPEELTRTTGIYRDLWDRRELDDDEWDIRLKDVWNHKDYPTLDDLSASRSRASDRKSALRSPDYRRNGSPPSNPWDEF</sequence>
<dbReference type="AlphaFoldDB" id="A0AAN6VB38"/>
<evidence type="ECO:0000313" key="3">
    <source>
        <dbReference type="Proteomes" id="UP001302676"/>
    </source>
</evidence>
<feature type="compositionally biased region" description="Basic and acidic residues" evidence="1">
    <location>
        <begin position="346"/>
        <end position="361"/>
    </location>
</feature>
<keyword evidence="3" id="KW-1185">Reference proteome</keyword>
<evidence type="ECO:0000256" key="1">
    <source>
        <dbReference type="SAM" id="MobiDB-lite"/>
    </source>
</evidence>
<feature type="region of interest" description="Disordered" evidence="1">
    <location>
        <begin position="1"/>
        <end position="26"/>
    </location>
</feature>
<reference evidence="2" key="2">
    <citation type="submission" date="2023-05" db="EMBL/GenBank/DDBJ databases">
        <authorList>
            <consortium name="Lawrence Berkeley National Laboratory"/>
            <person name="Steindorff A."/>
            <person name="Hensen N."/>
            <person name="Bonometti L."/>
            <person name="Westerberg I."/>
            <person name="Brannstrom I.O."/>
            <person name="Guillou S."/>
            <person name="Cros-Aarteil S."/>
            <person name="Calhoun S."/>
            <person name="Haridas S."/>
            <person name="Kuo A."/>
            <person name="Mondo S."/>
            <person name="Pangilinan J."/>
            <person name="Riley R."/>
            <person name="Labutti K."/>
            <person name="Andreopoulos B."/>
            <person name="Lipzen A."/>
            <person name="Chen C."/>
            <person name="Yanf M."/>
            <person name="Daum C."/>
            <person name="Ng V."/>
            <person name="Clum A."/>
            <person name="Ohm R."/>
            <person name="Martin F."/>
            <person name="Silar P."/>
            <person name="Natvig D."/>
            <person name="Lalanne C."/>
            <person name="Gautier V."/>
            <person name="Ament-Velasquez S.L."/>
            <person name="Kruys A."/>
            <person name="Hutchinson M.I."/>
            <person name="Powell A.J."/>
            <person name="Barry K."/>
            <person name="Miller A.N."/>
            <person name="Grigoriev I.V."/>
            <person name="Debuchy R."/>
            <person name="Gladieux P."/>
            <person name="Thoren M.H."/>
            <person name="Johannesson H."/>
        </authorList>
    </citation>
    <scope>NUCLEOTIDE SEQUENCE</scope>
    <source>
        <strain evidence="2">CBS 141.50</strain>
    </source>
</reference>
<comment type="caution">
    <text evidence="2">The sequence shown here is derived from an EMBL/GenBank/DDBJ whole genome shotgun (WGS) entry which is preliminary data.</text>
</comment>
<protein>
    <submittedName>
        <fullName evidence="2">Uncharacterized protein</fullName>
    </submittedName>
</protein>